<dbReference type="Gene3D" id="2.130.10.10">
    <property type="entry name" value="YVTN repeat-like/Quinoprotein amine dehydrogenase"/>
    <property type="match status" value="1"/>
</dbReference>
<keyword evidence="2" id="KW-1185">Reference proteome</keyword>
<feature type="non-terminal residue" evidence="1">
    <location>
        <position position="1"/>
    </location>
</feature>
<name>A0A7R9L970_9ACAR</name>
<dbReference type="OrthoDB" id="6531018at2759"/>
<dbReference type="Proteomes" id="UP000759131">
    <property type="component" value="Unassembled WGS sequence"/>
</dbReference>
<feature type="non-terminal residue" evidence="1">
    <location>
        <position position="492"/>
    </location>
</feature>
<accession>A0A7R9L970</accession>
<protein>
    <submittedName>
        <fullName evidence="1">Uncharacterized protein</fullName>
    </submittedName>
</protein>
<dbReference type="EMBL" id="OC874248">
    <property type="protein sequence ID" value="CAD7637407.1"/>
    <property type="molecule type" value="Genomic_DNA"/>
</dbReference>
<reference evidence="1" key="1">
    <citation type="submission" date="2020-11" db="EMBL/GenBank/DDBJ databases">
        <authorList>
            <person name="Tran Van P."/>
        </authorList>
    </citation>
    <scope>NUCLEOTIDE SEQUENCE</scope>
</reference>
<evidence type="ECO:0000313" key="1">
    <source>
        <dbReference type="EMBL" id="CAD7637407.1"/>
    </source>
</evidence>
<organism evidence="1">
    <name type="scientific">Medioppia subpectinata</name>
    <dbReference type="NCBI Taxonomy" id="1979941"/>
    <lineage>
        <taxon>Eukaryota</taxon>
        <taxon>Metazoa</taxon>
        <taxon>Ecdysozoa</taxon>
        <taxon>Arthropoda</taxon>
        <taxon>Chelicerata</taxon>
        <taxon>Arachnida</taxon>
        <taxon>Acari</taxon>
        <taxon>Acariformes</taxon>
        <taxon>Sarcoptiformes</taxon>
        <taxon>Oribatida</taxon>
        <taxon>Brachypylina</taxon>
        <taxon>Oppioidea</taxon>
        <taxon>Oppiidae</taxon>
        <taxon>Medioppia</taxon>
    </lineage>
</organism>
<dbReference type="InterPro" id="IPR015943">
    <property type="entry name" value="WD40/YVTN_repeat-like_dom_sf"/>
</dbReference>
<proteinExistence type="predicted"/>
<sequence>SARVSTRWRNAVRNVERNEHHFWRRRCQQEIQPSVLETISSYNVLTIDDMDSDKCRDIYVKWYRYQRLKHVDNTCLESYHTFGTKALFVDNITTIAVTGTLVITGHRSGEVKVTDAHNNMAPLVVTRHKDRVNDIAVVNLAGDEIYEYHKIRSDDSDPYPTDYPSFANHHHMITISASNGIEISLIAGRGVGQSFSICPLLERRFMKVRVSRDLLAISDQHSLDITLFRLSLNTKGVVPVGTEALKANFITHVSCEQHFADSNHWLGVFTFNNYQLKSFSHEDTKILCGDIETNNELISSKSDRKWKWSSVNELHYQYVHNRTNGTDYGLVSVKSVFSFGDGIFFIITNHNQILFTNDSKTFIICPFDHYLKTGDNITSIALFGAVVVCGSKDGYLFAHSCPTLKRIHYLTHHEPLLETRITGDRIISVSITDNGVSLMIAAATLTKLYVVNCTPTMASRANSSARSDSVMIENPSPCSSETLALKSLKIED</sequence>
<dbReference type="SUPFAM" id="SSF69322">
    <property type="entry name" value="Tricorn protease domain 2"/>
    <property type="match status" value="1"/>
</dbReference>
<evidence type="ECO:0000313" key="2">
    <source>
        <dbReference type="Proteomes" id="UP000759131"/>
    </source>
</evidence>
<dbReference type="AlphaFoldDB" id="A0A7R9L970"/>
<dbReference type="EMBL" id="CAJPIZ010019673">
    <property type="protein sequence ID" value="CAG2117020.1"/>
    <property type="molecule type" value="Genomic_DNA"/>
</dbReference>
<gene>
    <name evidence="1" type="ORF">OSB1V03_LOCUS16975</name>
</gene>